<dbReference type="FunFam" id="1.10.268.10:FF:000001">
    <property type="entry name" value="DNA gyrase subunit A"/>
    <property type="match status" value="1"/>
</dbReference>
<dbReference type="InterPro" id="IPR013757">
    <property type="entry name" value="Topo_IIA_A_a_sf"/>
</dbReference>
<dbReference type="GO" id="GO:0034335">
    <property type="term" value="F:DNA negative supercoiling activity"/>
    <property type="evidence" value="ECO:0007669"/>
    <property type="project" value="UniProtKB-ARBA"/>
</dbReference>
<keyword evidence="3 9" id="KW-0963">Cytoplasm</keyword>
<evidence type="ECO:0000256" key="2">
    <source>
        <dbReference type="ARBA" id="ARBA00008263"/>
    </source>
</evidence>
<keyword evidence="6 9" id="KW-0799">Topoisomerase</keyword>
<proteinExistence type="inferred from homology"/>
<dbReference type="EMBL" id="CP039712">
    <property type="protein sequence ID" value="QCI85448.1"/>
    <property type="molecule type" value="Genomic_DNA"/>
</dbReference>
<dbReference type="FunFam" id="2.120.10.90:FF:000004">
    <property type="entry name" value="DNA gyrase subunit A"/>
    <property type="match status" value="1"/>
</dbReference>
<name>A0A4D7CMW4_9ENTE</name>
<evidence type="ECO:0000256" key="1">
    <source>
        <dbReference type="ARBA" id="ARBA00000185"/>
    </source>
</evidence>
<evidence type="ECO:0000256" key="9">
    <source>
        <dbReference type="HAMAP-Rule" id="MF_01897"/>
    </source>
</evidence>
<dbReference type="GO" id="GO:0006265">
    <property type="term" value="P:DNA topological change"/>
    <property type="evidence" value="ECO:0007669"/>
    <property type="project" value="UniProtKB-UniRule"/>
</dbReference>
<dbReference type="Gene3D" id="2.120.10.90">
    <property type="entry name" value="DNA gyrase/topoisomerase IV, subunit A, C-terminal"/>
    <property type="match status" value="1"/>
</dbReference>
<comment type="similarity">
    <text evidence="2 9">Belongs to the type II topoisomerase GyrA/ParC subunit family.</text>
</comment>
<dbReference type="AlphaFoldDB" id="A0A4D7CMW4"/>
<keyword evidence="8 9" id="KW-0413">Isomerase</keyword>
<comment type="subunit">
    <text evidence="9">Heterotetramer, composed of two GyrA and two GyrB chains. In the heterotetramer, GyrA contains the active site tyrosine that forms a transient covalent intermediate with DNA, while GyrB binds cofactors and catalyzes ATP hydrolysis.</text>
</comment>
<dbReference type="InterPro" id="IPR002205">
    <property type="entry name" value="Topo_IIA_dom_A"/>
</dbReference>
<dbReference type="Gene3D" id="3.30.1360.40">
    <property type="match status" value="1"/>
</dbReference>
<dbReference type="InterPro" id="IPR035516">
    <property type="entry name" value="Gyrase/topoIV_suA_C"/>
</dbReference>
<evidence type="ECO:0000313" key="13">
    <source>
        <dbReference type="Proteomes" id="UP000298615"/>
    </source>
</evidence>
<keyword evidence="7 9" id="KW-0238">DNA-binding</keyword>
<dbReference type="Gene3D" id="3.90.199.10">
    <property type="entry name" value="Topoisomerase II, domain 5"/>
    <property type="match status" value="1"/>
</dbReference>
<keyword evidence="13" id="KW-1185">Reference proteome</keyword>
<evidence type="ECO:0000256" key="8">
    <source>
        <dbReference type="ARBA" id="ARBA00023235"/>
    </source>
</evidence>
<comment type="subcellular location">
    <subcellularLocation>
        <location evidence="9">Cytoplasm</location>
    </subcellularLocation>
</comment>
<dbReference type="InterPro" id="IPR005743">
    <property type="entry name" value="GyrA"/>
</dbReference>
<evidence type="ECO:0000256" key="10">
    <source>
        <dbReference type="PROSITE-ProRule" id="PRU01384"/>
    </source>
</evidence>
<keyword evidence="4 9" id="KW-0547">Nucleotide-binding</keyword>
<dbReference type="Pfam" id="PF00521">
    <property type="entry name" value="DNA_topoisoIV"/>
    <property type="match status" value="1"/>
</dbReference>
<protein>
    <recommendedName>
        <fullName evidence="9">DNA gyrase subunit A</fullName>
        <ecNumber evidence="9">5.6.2.2</ecNumber>
    </recommendedName>
</protein>
<dbReference type="GO" id="GO:0003677">
    <property type="term" value="F:DNA binding"/>
    <property type="evidence" value="ECO:0007669"/>
    <property type="project" value="UniProtKB-UniRule"/>
</dbReference>
<dbReference type="PROSITE" id="PS52040">
    <property type="entry name" value="TOPO_IIA"/>
    <property type="match status" value="1"/>
</dbReference>
<comment type="catalytic activity">
    <reaction evidence="1 9 10">
        <text>ATP-dependent breakage, passage and rejoining of double-stranded DNA.</text>
        <dbReference type="EC" id="5.6.2.2"/>
    </reaction>
</comment>
<dbReference type="SUPFAM" id="SSF101904">
    <property type="entry name" value="GyrA/ParC C-terminal domain-like"/>
    <property type="match status" value="1"/>
</dbReference>
<dbReference type="EC" id="5.6.2.2" evidence="9"/>
<dbReference type="Gene3D" id="1.10.268.10">
    <property type="entry name" value="Topoisomerase, domain 3"/>
    <property type="match status" value="1"/>
</dbReference>
<organism evidence="12 13">
    <name type="scientific">Vagococcus zengguangii</name>
    <dbReference type="NCBI Taxonomy" id="2571750"/>
    <lineage>
        <taxon>Bacteria</taxon>
        <taxon>Bacillati</taxon>
        <taxon>Bacillota</taxon>
        <taxon>Bacilli</taxon>
        <taxon>Lactobacillales</taxon>
        <taxon>Enterococcaceae</taxon>
        <taxon>Vagococcus</taxon>
    </lineage>
</organism>
<dbReference type="CDD" id="cd00187">
    <property type="entry name" value="TOP4c"/>
    <property type="match status" value="1"/>
</dbReference>
<dbReference type="OrthoDB" id="9806486at2"/>
<dbReference type="InterPro" id="IPR013758">
    <property type="entry name" value="Topo_IIA_A/C_ab"/>
</dbReference>
<dbReference type="Proteomes" id="UP000298615">
    <property type="component" value="Chromosome"/>
</dbReference>
<keyword evidence="5 9" id="KW-0067">ATP-binding</keyword>
<comment type="function">
    <text evidence="9">A type II topoisomerase that negatively supercoils closed circular double-stranded (ds) DNA in an ATP-dependent manner to modulate DNA topology and maintain chromosomes in an underwound state. Negative supercoiling favors strand separation, and DNA replication, transcription, recombination and repair, all of which involve strand separation. Also able to catalyze the interconversion of other topological isomers of dsDNA rings, including catenanes and knotted rings. Type II topoisomerases break and join 2 DNA strands simultaneously in an ATP-dependent manner.</text>
</comment>
<evidence type="ECO:0000256" key="6">
    <source>
        <dbReference type="ARBA" id="ARBA00023029"/>
    </source>
</evidence>
<sequence length="888" mass="98940">MSEQQLNENIIDVNLTSEMENSFIDYAMSVIVARALPDVRDGLKPVHRRILYGMYDLGITPDKPHKKSARIVGDVMGKYHPHGDSAIYESMVRMAQPFSYRQMLVDGHGNFGSVDGDGAAAMRYTEARMSKIALELLRDLNKNTVDFQMNYDESEKEPSVLPARFPNLLVNGTTGIAVGMATNIPPHNLEEVIGAIKVLMDNPEATTMDLMEALPGPDFPTGGLVMGKSGIRKAYETGKGSITVRARVEIENMPNGKERIIVTELPYMVNKAKLIERISELHRDKRVEGITDLRDESNREGMRIVIEVRRDVSASVILNNLYKMTALQTSFGFNMLAIVNGEPKILSLKQILEHYLAHQEDVIRRRTAFDKKRAEDRAHILEGLRIALDHIDEIIRIIRSSDTDDIAKNTMMERFALSDRQAQAILDMRLRRLTGLERDKIEKEYQELLATIEDLADILANHHRILEIISTELEEIKDKFGDARRTELLVGEVLSLEDEDLIEEEDVVITLTHNGYIKRLASTEFRSQKRGGRGVQGMGVNDDDFVETLVSCSTHDTLLFFTNTGKVYRAKGYEIPEYGRTAKGIPIINLLGIDSAEKVQAIINVSGGAKDDEYLFFTTRLGVVKRTNSSHFANIRSNGLIAIGLKDGDELINVTVTNGQQNIIIGTNQGYSVTFDENTVRDMGRTATGVRGIRLRDKDFVVGMDVINPEDEVFIITENGYGKRTAASEYPIKGRGGKGIKTANITSKNGSLVGLTTVDGSEDILVITNQGVIIRFAVETVSQTGRATQGVRLIRVDDGAKVATMAKVEAESEEDLAEKPETTESTINQDIKVTPQAPVEPKSDLVEVEDGIQVSTLDEEYLAEDETEEEENDIIDDIFEDVLDEEEE</sequence>
<dbReference type="InterPro" id="IPR050220">
    <property type="entry name" value="Type_II_DNA_Topoisomerases"/>
</dbReference>
<dbReference type="HAMAP" id="MF_01897">
    <property type="entry name" value="GyrA"/>
    <property type="match status" value="1"/>
</dbReference>
<dbReference type="GO" id="GO:0006261">
    <property type="term" value="P:DNA-templated DNA replication"/>
    <property type="evidence" value="ECO:0007669"/>
    <property type="project" value="UniProtKB-UniRule"/>
</dbReference>
<dbReference type="SUPFAM" id="SSF56719">
    <property type="entry name" value="Type II DNA topoisomerase"/>
    <property type="match status" value="1"/>
</dbReference>
<comment type="miscellaneous">
    <text evidence="9">Few gyrases are as efficient as E.coli at forming negative supercoils. Not all organisms have 2 type II topoisomerases; in organisms with a single type II topoisomerase this enzyme also has to decatenate newly replicated chromosomes.</text>
</comment>
<reference evidence="12 13" key="1">
    <citation type="submission" date="2019-04" db="EMBL/GenBank/DDBJ databases">
        <title>Vagococcus sp. nov., isolated from faeces of yaks (Bos grunniens).</title>
        <authorList>
            <person name="Ge Y."/>
        </authorList>
    </citation>
    <scope>NUCLEOTIDE SEQUENCE [LARGE SCALE GENOMIC DNA]</scope>
    <source>
        <strain evidence="12 13">MN-17</strain>
    </source>
</reference>
<dbReference type="SMART" id="SM00434">
    <property type="entry name" value="TOP4c"/>
    <property type="match status" value="1"/>
</dbReference>
<feature type="short sequence motif" description="GyrA-box" evidence="9">
    <location>
        <begin position="528"/>
        <end position="534"/>
    </location>
</feature>
<evidence type="ECO:0000256" key="5">
    <source>
        <dbReference type="ARBA" id="ARBA00022840"/>
    </source>
</evidence>
<dbReference type="GO" id="GO:0005524">
    <property type="term" value="F:ATP binding"/>
    <property type="evidence" value="ECO:0007669"/>
    <property type="project" value="UniProtKB-UniRule"/>
</dbReference>
<gene>
    <name evidence="9 12" type="primary">gyrA</name>
    <name evidence="12" type="ORF">FA707_00030</name>
</gene>
<dbReference type="PANTHER" id="PTHR43493:SF5">
    <property type="entry name" value="DNA GYRASE SUBUNIT A, CHLOROPLASTIC_MITOCHONDRIAL"/>
    <property type="match status" value="1"/>
</dbReference>
<dbReference type="GO" id="GO:0005737">
    <property type="term" value="C:cytoplasm"/>
    <property type="evidence" value="ECO:0007669"/>
    <property type="project" value="UniProtKB-SubCell"/>
</dbReference>
<evidence type="ECO:0000256" key="4">
    <source>
        <dbReference type="ARBA" id="ARBA00022741"/>
    </source>
</evidence>
<dbReference type="FunFam" id="3.90.199.10:FF:000001">
    <property type="entry name" value="DNA gyrase subunit A"/>
    <property type="match status" value="1"/>
</dbReference>
<dbReference type="KEGG" id="vao:FA707_00030"/>
<dbReference type="GO" id="GO:0009330">
    <property type="term" value="C:DNA topoisomerase type II (double strand cut, ATP-hydrolyzing) complex"/>
    <property type="evidence" value="ECO:0007669"/>
    <property type="project" value="TreeGrafter"/>
</dbReference>
<feature type="active site" description="O-(5'-phospho-DNA)-tyrosine intermediate" evidence="9 10">
    <location>
        <position position="124"/>
    </location>
</feature>
<dbReference type="NCBIfam" id="NF004044">
    <property type="entry name" value="PRK05561.1"/>
    <property type="match status" value="1"/>
</dbReference>
<dbReference type="InterPro" id="IPR013760">
    <property type="entry name" value="Topo_IIA-like_dom_sf"/>
</dbReference>
<dbReference type="RefSeq" id="WP_136952310.1">
    <property type="nucleotide sequence ID" value="NZ_CP039712.1"/>
</dbReference>
<accession>A0A4D7CMW4</accession>
<dbReference type="NCBIfam" id="TIGR01063">
    <property type="entry name" value="gyrA"/>
    <property type="match status" value="1"/>
</dbReference>
<evidence type="ECO:0000313" key="12">
    <source>
        <dbReference type="EMBL" id="QCI85448.1"/>
    </source>
</evidence>
<evidence type="ECO:0000256" key="3">
    <source>
        <dbReference type="ARBA" id="ARBA00022490"/>
    </source>
</evidence>
<dbReference type="PANTHER" id="PTHR43493">
    <property type="entry name" value="DNA GYRASE/TOPOISOMERASE SUBUNIT A"/>
    <property type="match status" value="1"/>
</dbReference>
<feature type="domain" description="Topo IIA-type catalytic" evidence="11">
    <location>
        <begin position="36"/>
        <end position="501"/>
    </location>
</feature>
<dbReference type="NCBIfam" id="NF004043">
    <property type="entry name" value="PRK05560.1"/>
    <property type="match status" value="1"/>
</dbReference>
<evidence type="ECO:0000256" key="7">
    <source>
        <dbReference type="ARBA" id="ARBA00023125"/>
    </source>
</evidence>
<dbReference type="Pfam" id="PF03989">
    <property type="entry name" value="DNA_gyraseA_C"/>
    <property type="match status" value="6"/>
</dbReference>
<dbReference type="GO" id="GO:0005694">
    <property type="term" value="C:chromosome"/>
    <property type="evidence" value="ECO:0007669"/>
    <property type="project" value="InterPro"/>
</dbReference>
<dbReference type="FunFam" id="3.30.1360.40:FF:000002">
    <property type="entry name" value="DNA gyrase subunit A"/>
    <property type="match status" value="1"/>
</dbReference>
<evidence type="ECO:0000259" key="11">
    <source>
        <dbReference type="PROSITE" id="PS52040"/>
    </source>
</evidence>
<dbReference type="InterPro" id="IPR006691">
    <property type="entry name" value="GyrA/parC_rep"/>
</dbReference>